<organism evidence="1 2">
    <name type="scientific">Mycobacteroides chelonae</name>
    <name type="common">Mycobacterium chelonae</name>
    <dbReference type="NCBI Taxonomy" id="1774"/>
    <lineage>
        <taxon>Bacteria</taxon>
        <taxon>Bacillati</taxon>
        <taxon>Actinomycetota</taxon>
        <taxon>Actinomycetes</taxon>
        <taxon>Mycobacteriales</taxon>
        <taxon>Mycobacteriaceae</taxon>
        <taxon>Mycobacteroides</taxon>
    </lineage>
</organism>
<evidence type="ECO:0000313" key="1">
    <source>
        <dbReference type="EMBL" id="OHU79140.1"/>
    </source>
</evidence>
<gene>
    <name evidence="1" type="ORF">BKG84_12850</name>
</gene>
<evidence type="ECO:0000313" key="2">
    <source>
        <dbReference type="Proteomes" id="UP000179441"/>
    </source>
</evidence>
<dbReference type="AlphaFoldDB" id="A0A1S1M7A9"/>
<sequence>MLTFEEKLPGVDEGVSLVPLFRGVWHVAQYVVLPATPAGTRVVIEIPEGKLEGRGISAQTLGGANADWFVIGPEGTGTADYRGTMRTADGAVIYIHGHGRCDMSAGFSAGAILRGHAHFETGSDQYRWLNKVHAVFRGVVVGDGAAGTGVYHDEYFEVR</sequence>
<evidence type="ECO:0008006" key="3">
    <source>
        <dbReference type="Google" id="ProtNLM"/>
    </source>
</evidence>
<dbReference type="Pfam" id="PF11578">
    <property type="entry name" value="DUF3237"/>
    <property type="match status" value="1"/>
</dbReference>
<comment type="caution">
    <text evidence="1">The sequence shown here is derived from an EMBL/GenBank/DDBJ whole genome shotgun (WGS) entry which is preliminary data.</text>
</comment>
<keyword evidence="2" id="KW-1185">Reference proteome</keyword>
<dbReference type="PANTHER" id="PTHR37315:SF1">
    <property type="entry name" value="UPF0311 PROTEIN BLR7842"/>
    <property type="match status" value="1"/>
</dbReference>
<name>A0A1S1M7A9_MYCCH</name>
<dbReference type="Gene3D" id="2.40.160.20">
    <property type="match status" value="1"/>
</dbReference>
<dbReference type="InterPro" id="IPR020915">
    <property type="entry name" value="UPF0311"/>
</dbReference>
<dbReference type="RefSeq" id="WP_070932091.1">
    <property type="nucleotide sequence ID" value="NZ_CP050145.1"/>
</dbReference>
<accession>A0A1S1M7A9</accession>
<protein>
    <recommendedName>
        <fullName evidence="3">DUF3237 domain-containing protein</fullName>
    </recommendedName>
</protein>
<reference evidence="1 2" key="1">
    <citation type="submission" date="2016-10" db="EMBL/GenBank/DDBJ databases">
        <title>Evaluation of Human, Veterinary and Environmental Mycobacterium chelonae Isolates by Core Genome Phylogenomic Analysis, Targeted Gene Comparison, and Anti-microbial Susceptibility Patterns: A Tale of Mistaken Identities.</title>
        <authorList>
            <person name="Fogelson S.B."/>
            <person name="Camus A.C."/>
            <person name="Lorenz W."/>
            <person name="Vasireddy R."/>
            <person name="Vasireddy S."/>
            <person name="Smith T."/>
            <person name="Brown-Elliott B.A."/>
            <person name="Wallace R.J.Jr."/>
            <person name="Hasan N.A."/>
            <person name="Reischl U."/>
            <person name="Sanchez S."/>
        </authorList>
    </citation>
    <scope>NUCLEOTIDE SEQUENCE [LARGE SCALE GENOMIC DNA]</scope>
    <source>
        <strain evidence="1 2">15518</strain>
    </source>
</reference>
<proteinExistence type="predicted"/>
<dbReference type="PANTHER" id="PTHR37315">
    <property type="entry name" value="UPF0311 PROTEIN BLR7842"/>
    <property type="match status" value="1"/>
</dbReference>
<dbReference type="Proteomes" id="UP000179441">
    <property type="component" value="Unassembled WGS sequence"/>
</dbReference>
<dbReference type="EMBL" id="MLIS01000001">
    <property type="protein sequence ID" value="OHU79140.1"/>
    <property type="molecule type" value="Genomic_DNA"/>
</dbReference>